<protein>
    <submittedName>
        <fullName evidence="2">Polysaccharide pyruvyl transferase</fullName>
    </submittedName>
</protein>
<organism evidence="2 3">
    <name type="scientific">Mycolicibacterium aromaticivorans JS19b1 = JCM 16368</name>
    <dbReference type="NCBI Taxonomy" id="1440774"/>
    <lineage>
        <taxon>Bacteria</taxon>
        <taxon>Bacillati</taxon>
        <taxon>Actinomycetota</taxon>
        <taxon>Actinomycetes</taxon>
        <taxon>Mycobacteriales</taxon>
        <taxon>Mycobacteriaceae</taxon>
        <taxon>Mycolicibacterium</taxon>
    </lineage>
</organism>
<dbReference type="GO" id="GO:0016740">
    <property type="term" value="F:transferase activity"/>
    <property type="evidence" value="ECO:0007669"/>
    <property type="project" value="UniProtKB-KW"/>
</dbReference>
<dbReference type="Proteomes" id="UP000022835">
    <property type="component" value="Unassembled WGS sequence"/>
</dbReference>
<dbReference type="EMBL" id="JALN02000001">
    <property type="protein sequence ID" value="KDE97456.1"/>
    <property type="molecule type" value="Genomic_DNA"/>
</dbReference>
<evidence type="ECO:0000313" key="3">
    <source>
        <dbReference type="Proteomes" id="UP000022835"/>
    </source>
</evidence>
<dbReference type="Pfam" id="PF04230">
    <property type="entry name" value="PS_pyruv_trans"/>
    <property type="match status" value="1"/>
</dbReference>
<reference evidence="2" key="1">
    <citation type="submission" date="2014-05" db="EMBL/GenBank/DDBJ databases">
        <title>Genome sequence of Mycobacterium aromaticivorans strain JS19b1T (= DSM 45407T).</title>
        <authorList>
            <person name="Kwak Y."/>
            <person name="Park G.-S."/>
            <person name="Li Q.X."/>
            <person name="Lee S.-E."/>
            <person name="Shin J.-H."/>
        </authorList>
    </citation>
    <scope>NUCLEOTIDE SEQUENCE [LARGE SCALE GENOMIC DNA]</scope>
    <source>
        <strain evidence="2">JS19b1</strain>
    </source>
</reference>
<evidence type="ECO:0000313" key="2">
    <source>
        <dbReference type="EMBL" id="KDE97456.1"/>
    </source>
</evidence>
<proteinExistence type="predicted"/>
<dbReference type="AlphaFoldDB" id="A0A064CCQ0"/>
<accession>A0A064CCQ0</accession>
<name>A0A064CCQ0_9MYCO</name>
<dbReference type="RefSeq" id="WP_109750992.1">
    <property type="nucleotide sequence ID" value="NZ_JALN02000001.1"/>
</dbReference>
<dbReference type="eggNOG" id="COG2327">
    <property type="taxonomic scope" value="Bacteria"/>
</dbReference>
<dbReference type="OrthoDB" id="2522120at2"/>
<dbReference type="InterPro" id="IPR007345">
    <property type="entry name" value="Polysacch_pyruvyl_Trfase"/>
</dbReference>
<feature type="domain" description="Polysaccharide pyruvyl transferase" evidence="1">
    <location>
        <begin position="17"/>
        <end position="272"/>
    </location>
</feature>
<dbReference type="STRING" id="1440774.Y900_000550"/>
<comment type="caution">
    <text evidence="2">The sequence shown here is derived from an EMBL/GenBank/DDBJ whole genome shotgun (WGS) entry which is preliminary data.</text>
</comment>
<dbReference type="PANTHER" id="PTHR36836:SF1">
    <property type="entry name" value="COLANIC ACID BIOSYNTHESIS PROTEIN WCAK"/>
    <property type="match status" value="1"/>
</dbReference>
<sequence length="344" mass="36621">MSQDATVAYLGFHDKDNLGDDAIYDAVKSQLPGVTFNDIPRLAHEFVFPLGAALHRARTPSTLVMGGGTLVGVRYFRLLARAGLAVTKNDGKYAIGVGVQDPGYAGRGSGSGNDELTKWKPILADFDSVSVRGPRSVELLAEIGVAAQVTGDPALILPRPEVPVEDGLIGVSLGYGDDMWGHDPAGVAEQVAIAVRELASRGHRFVGILMNPDDRTWLEVALRDVSTDILLPPDAEAGAREFARCSAAIVCRLHAGILAALSDTPVVSLEYQPKCRDFALSIDDAASLIRTDEVTGAGIVDRVLESLADSRAIRANKRAAVDRLRTQLDSEYSALRRQLGVAGV</sequence>
<evidence type="ECO:0000259" key="1">
    <source>
        <dbReference type="Pfam" id="PF04230"/>
    </source>
</evidence>
<gene>
    <name evidence="2" type="ORF">Y900_000550</name>
</gene>
<keyword evidence="3" id="KW-1185">Reference proteome</keyword>
<dbReference type="PANTHER" id="PTHR36836">
    <property type="entry name" value="COLANIC ACID BIOSYNTHESIS PROTEIN WCAK"/>
    <property type="match status" value="1"/>
</dbReference>
<keyword evidence="2" id="KW-0808">Transferase</keyword>